<dbReference type="PROSITE" id="PS50103">
    <property type="entry name" value="ZF_C3H1"/>
    <property type="match status" value="3"/>
</dbReference>
<feature type="zinc finger region" description="C3H1-type" evidence="5">
    <location>
        <begin position="1"/>
        <end position="18"/>
    </location>
</feature>
<feature type="compositionally biased region" description="Acidic residues" evidence="6">
    <location>
        <begin position="115"/>
        <end position="135"/>
    </location>
</feature>
<sequence>MTGTCTAGAACDLSHDPTPNRVPACVHFLRGNCNNDSCRYAHVKASPSALICRPFATMGYCKKGAKCQERHLFECPDYAEHGECKTQGCRLPHVDRANQLRRKAARSSLSPELTSDNDSEDEGAVDSSGDVDMDVAPERPTDALRQLEEHLNGFSQQQDYIGL</sequence>
<keyword evidence="9" id="KW-1185">Reference proteome</keyword>
<dbReference type="SUPFAM" id="SSF90229">
    <property type="entry name" value="CCCH zinc finger"/>
    <property type="match status" value="1"/>
</dbReference>
<keyword evidence="1 5" id="KW-0479">Metal-binding</keyword>
<keyword evidence="2" id="KW-0677">Repeat</keyword>
<dbReference type="GO" id="GO:0005634">
    <property type="term" value="C:nucleus"/>
    <property type="evidence" value="ECO:0007669"/>
    <property type="project" value="TreeGrafter"/>
</dbReference>
<evidence type="ECO:0000259" key="7">
    <source>
        <dbReference type="PROSITE" id="PS50103"/>
    </source>
</evidence>
<feature type="domain" description="C3H1-type" evidence="7">
    <location>
        <begin position="19"/>
        <end position="45"/>
    </location>
</feature>
<keyword evidence="4 5" id="KW-0862">Zinc</keyword>
<accession>A0A6G1I7J2</accession>
<name>A0A6G1I7J2_9PEZI</name>
<feature type="zinc finger region" description="C3H1-type" evidence="5">
    <location>
        <begin position="19"/>
        <end position="45"/>
    </location>
</feature>
<evidence type="ECO:0000256" key="6">
    <source>
        <dbReference type="SAM" id="MobiDB-lite"/>
    </source>
</evidence>
<evidence type="ECO:0000313" key="8">
    <source>
        <dbReference type="EMBL" id="KAF2404007.1"/>
    </source>
</evidence>
<dbReference type="AlphaFoldDB" id="A0A6G1I7J2"/>
<feature type="zinc finger region" description="C3H1-type" evidence="5">
    <location>
        <begin position="46"/>
        <end position="74"/>
    </location>
</feature>
<dbReference type="Proteomes" id="UP000799640">
    <property type="component" value="Unassembled WGS sequence"/>
</dbReference>
<evidence type="ECO:0000256" key="2">
    <source>
        <dbReference type="ARBA" id="ARBA00022737"/>
    </source>
</evidence>
<dbReference type="InterPro" id="IPR000571">
    <property type="entry name" value="Znf_CCCH"/>
</dbReference>
<protein>
    <recommendedName>
        <fullName evidence="7">C3H1-type domain-containing protein</fullName>
    </recommendedName>
</protein>
<evidence type="ECO:0000256" key="5">
    <source>
        <dbReference type="PROSITE-ProRule" id="PRU00723"/>
    </source>
</evidence>
<evidence type="ECO:0000256" key="3">
    <source>
        <dbReference type="ARBA" id="ARBA00022771"/>
    </source>
</evidence>
<feature type="domain" description="C3H1-type" evidence="7">
    <location>
        <begin position="46"/>
        <end position="74"/>
    </location>
</feature>
<evidence type="ECO:0000256" key="4">
    <source>
        <dbReference type="ARBA" id="ARBA00022833"/>
    </source>
</evidence>
<dbReference type="PANTHER" id="PTHR46156">
    <property type="entry name" value="CCCH ZINGC FINGER"/>
    <property type="match status" value="1"/>
</dbReference>
<feature type="domain" description="C3H1-type" evidence="7">
    <location>
        <begin position="1"/>
        <end position="18"/>
    </location>
</feature>
<dbReference type="PANTHER" id="PTHR46156:SF1">
    <property type="entry name" value="ZINC FINGER CCCH DOMAIN-CONTAINING PROTEIN 3"/>
    <property type="match status" value="1"/>
</dbReference>
<dbReference type="InterPro" id="IPR036855">
    <property type="entry name" value="Znf_CCCH_sf"/>
</dbReference>
<dbReference type="OrthoDB" id="410307at2759"/>
<evidence type="ECO:0000313" key="9">
    <source>
        <dbReference type="Proteomes" id="UP000799640"/>
    </source>
</evidence>
<dbReference type="EMBL" id="ML996689">
    <property type="protein sequence ID" value="KAF2404007.1"/>
    <property type="molecule type" value="Genomic_DNA"/>
</dbReference>
<dbReference type="GO" id="GO:0008270">
    <property type="term" value="F:zinc ion binding"/>
    <property type="evidence" value="ECO:0007669"/>
    <property type="project" value="UniProtKB-KW"/>
</dbReference>
<feature type="region of interest" description="Disordered" evidence="6">
    <location>
        <begin position="101"/>
        <end position="142"/>
    </location>
</feature>
<dbReference type="SMART" id="SM00356">
    <property type="entry name" value="ZnF_C3H1"/>
    <property type="match status" value="2"/>
</dbReference>
<gene>
    <name evidence="8" type="ORF">EJ06DRAFT_527586</name>
</gene>
<evidence type="ECO:0000256" key="1">
    <source>
        <dbReference type="ARBA" id="ARBA00022723"/>
    </source>
</evidence>
<proteinExistence type="predicted"/>
<dbReference type="Gene3D" id="4.10.1000.10">
    <property type="entry name" value="Zinc finger, CCCH-type"/>
    <property type="match status" value="2"/>
</dbReference>
<organism evidence="8 9">
    <name type="scientific">Trichodelitschia bisporula</name>
    <dbReference type="NCBI Taxonomy" id="703511"/>
    <lineage>
        <taxon>Eukaryota</taxon>
        <taxon>Fungi</taxon>
        <taxon>Dikarya</taxon>
        <taxon>Ascomycota</taxon>
        <taxon>Pezizomycotina</taxon>
        <taxon>Dothideomycetes</taxon>
        <taxon>Dothideomycetes incertae sedis</taxon>
        <taxon>Phaeotrichales</taxon>
        <taxon>Phaeotrichaceae</taxon>
        <taxon>Trichodelitschia</taxon>
    </lineage>
</organism>
<reference evidence="8" key="1">
    <citation type="journal article" date="2020" name="Stud. Mycol.">
        <title>101 Dothideomycetes genomes: a test case for predicting lifestyles and emergence of pathogens.</title>
        <authorList>
            <person name="Haridas S."/>
            <person name="Albert R."/>
            <person name="Binder M."/>
            <person name="Bloem J."/>
            <person name="Labutti K."/>
            <person name="Salamov A."/>
            <person name="Andreopoulos B."/>
            <person name="Baker S."/>
            <person name="Barry K."/>
            <person name="Bills G."/>
            <person name="Bluhm B."/>
            <person name="Cannon C."/>
            <person name="Castanera R."/>
            <person name="Culley D."/>
            <person name="Daum C."/>
            <person name="Ezra D."/>
            <person name="Gonzalez J."/>
            <person name="Henrissat B."/>
            <person name="Kuo A."/>
            <person name="Liang C."/>
            <person name="Lipzen A."/>
            <person name="Lutzoni F."/>
            <person name="Magnuson J."/>
            <person name="Mondo S."/>
            <person name="Nolan M."/>
            <person name="Ohm R."/>
            <person name="Pangilinan J."/>
            <person name="Park H.-J."/>
            <person name="Ramirez L."/>
            <person name="Alfaro M."/>
            <person name="Sun H."/>
            <person name="Tritt A."/>
            <person name="Yoshinaga Y."/>
            <person name="Zwiers L.-H."/>
            <person name="Turgeon B."/>
            <person name="Goodwin S."/>
            <person name="Spatafora J."/>
            <person name="Crous P."/>
            <person name="Grigoriev I."/>
        </authorList>
    </citation>
    <scope>NUCLEOTIDE SEQUENCE</scope>
    <source>
        <strain evidence="8">CBS 262.69</strain>
    </source>
</reference>
<dbReference type="FunFam" id="4.10.1000.10:FF:000022">
    <property type="entry name" value="Zinc finger CCCH domain-containing protein 7"/>
    <property type="match status" value="1"/>
</dbReference>
<keyword evidence="3 5" id="KW-0863">Zinc-finger</keyword>